<dbReference type="InterPro" id="IPR036890">
    <property type="entry name" value="HATPase_C_sf"/>
</dbReference>
<evidence type="ECO:0000256" key="5">
    <source>
        <dbReference type="ARBA" id="ARBA00022679"/>
    </source>
</evidence>
<dbReference type="Pfam" id="PF02518">
    <property type="entry name" value="HATPase_c"/>
    <property type="match status" value="1"/>
</dbReference>
<dbReference type="InterPro" id="IPR005467">
    <property type="entry name" value="His_kinase_dom"/>
</dbReference>
<dbReference type="PANTHER" id="PTHR45436">
    <property type="entry name" value="SENSOR HISTIDINE KINASE YKOH"/>
    <property type="match status" value="1"/>
</dbReference>
<organism evidence="12 13">
    <name type="scientific">Thiorhodococcus minor</name>
    <dbReference type="NCBI Taxonomy" id="57489"/>
    <lineage>
        <taxon>Bacteria</taxon>
        <taxon>Pseudomonadati</taxon>
        <taxon>Pseudomonadota</taxon>
        <taxon>Gammaproteobacteria</taxon>
        <taxon>Chromatiales</taxon>
        <taxon>Chromatiaceae</taxon>
        <taxon>Thiorhodococcus</taxon>
    </lineage>
</organism>
<dbReference type="InterPro" id="IPR050428">
    <property type="entry name" value="TCS_sensor_his_kinase"/>
</dbReference>
<dbReference type="SUPFAM" id="SSF55874">
    <property type="entry name" value="ATPase domain of HSP90 chaperone/DNA topoisomerase II/histidine kinase"/>
    <property type="match status" value="1"/>
</dbReference>
<dbReference type="AlphaFoldDB" id="A0A6M0JW87"/>
<evidence type="ECO:0000313" key="12">
    <source>
        <dbReference type="EMBL" id="NEV61191.1"/>
    </source>
</evidence>
<accession>A0A6M0JW87</accession>
<evidence type="ECO:0000256" key="2">
    <source>
        <dbReference type="ARBA" id="ARBA00004370"/>
    </source>
</evidence>
<evidence type="ECO:0000256" key="1">
    <source>
        <dbReference type="ARBA" id="ARBA00000085"/>
    </source>
</evidence>
<protein>
    <recommendedName>
        <fullName evidence="3">histidine kinase</fullName>
        <ecNumber evidence="3">2.7.13.3</ecNumber>
    </recommendedName>
</protein>
<proteinExistence type="predicted"/>
<reference evidence="12 13" key="1">
    <citation type="submission" date="2020-02" db="EMBL/GenBank/DDBJ databases">
        <title>Genome sequences of Thiorhodococcus mannitoliphagus and Thiorhodococcus minor, purple sulfur photosynthetic bacteria in the gammaproteobacterial family, Chromatiaceae.</title>
        <authorList>
            <person name="Aviles F.A."/>
            <person name="Meyer T.E."/>
            <person name="Kyndt J.A."/>
        </authorList>
    </citation>
    <scope>NUCLEOTIDE SEQUENCE [LARGE SCALE GENOMIC DNA]</scope>
    <source>
        <strain evidence="12 13">DSM 11518</strain>
    </source>
</reference>
<dbReference type="PROSITE" id="PS50109">
    <property type="entry name" value="HIS_KIN"/>
    <property type="match status" value="1"/>
</dbReference>
<dbReference type="Gene3D" id="3.30.565.10">
    <property type="entry name" value="Histidine kinase-like ATPase, C-terminal domain"/>
    <property type="match status" value="1"/>
</dbReference>
<dbReference type="InterPro" id="IPR003661">
    <property type="entry name" value="HisK_dim/P_dom"/>
</dbReference>
<keyword evidence="4" id="KW-0597">Phosphoprotein</keyword>
<dbReference type="PANTHER" id="PTHR45436:SF16">
    <property type="entry name" value="HISTIDINE KINASE"/>
    <property type="match status" value="1"/>
</dbReference>
<dbReference type="PRINTS" id="PR00344">
    <property type="entry name" value="BCTRLSENSOR"/>
</dbReference>
<feature type="domain" description="Histidine kinase" evidence="11">
    <location>
        <begin position="219"/>
        <end position="424"/>
    </location>
</feature>
<keyword evidence="9 10" id="KW-0472">Membrane</keyword>
<evidence type="ECO:0000259" key="11">
    <source>
        <dbReference type="PROSITE" id="PS50109"/>
    </source>
</evidence>
<sequence length="431" mass="47243">MTARRSLRRRVAVTLAAFSGAVSLTLATFMYVASHDLERRLIDDTLTAELDDYVARRQRNPQSLPERTATIRAFVVASEGGTMPIPPEVAALGPGRHELTLEGKRYRAAVRVVQDQRFVVLFDVSALRKRERIFLLLLALSVVLVTGVSALAGRWLACVVVSPVTALARRVSAQRPEDPPRALAGEFPWQEVQQLAADFDAYLTRLHDFIERERFFTADVSHELRTPLTVVAGAAELLQSDPSLGERNRARVTRIARAVAEMREMTEALLALAREQEAVSEGALDCDVAAVAEELVQRYRNLFPGKPVELTLEVDARPRLRSDRAVLSMVLGNLLRNALAFTQEGHVRLRVASGLVAIEDTGPGLDPGAGADLFQPFVRGSDSRGAGLGLSLVQRLCAKQGWAVRLSNREGGGTRASLVFQPTDRVDSEQV</sequence>
<evidence type="ECO:0000256" key="7">
    <source>
        <dbReference type="ARBA" id="ARBA00022777"/>
    </source>
</evidence>
<name>A0A6M0JW87_9GAMM</name>
<keyword evidence="5" id="KW-0808">Transferase</keyword>
<evidence type="ECO:0000313" key="13">
    <source>
        <dbReference type="Proteomes" id="UP000483379"/>
    </source>
</evidence>
<gene>
    <name evidence="12" type="ORF">G3446_04620</name>
</gene>
<dbReference type="SMART" id="SM00387">
    <property type="entry name" value="HATPase_c"/>
    <property type="match status" value="1"/>
</dbReference>
<evidence type="ECO:0000256" key="3">
    <source>
        <dbReference type="ARBA" id="ARBA00012438"/>
    </source>
</evidence>
<evidence type="ECO:0000256" key="8">
    <source>
        <dbReference type="ARBA" id="ARBA00022989"/>
    </source>
</evidence>
<evidence type="ECO:0000256" key="4">
    <source>
        <dbReference type="ARBA" id="ARBA00022553"/>
    </source>
</evidence>
<dbReference type="Proteomes" id="UP000483379">
    <property type="component" value="Unassembled WGS sequence"/>
</dbReference>
<comment type="caution">
    <text evidence="12">The sequence shown here is derived from an EMBL/GenBank/DDBJ whole genome shotgun (WGS) entry which is preliminary data.</text>
</comment>
<dbReference type="RefSeq" id="WP_164451236.1">
    <property type="nucleotide sequence ID" value="NZ_JAAIJQ010000009.1"/>
</dbReference>
<dbReference type="SUPFAM" id="SSF47384">
    <property type="entry name" value="Homodimeric domain of signal transducing histidine kinase"/>
    <property type="match status" value="1"/>
</dbReference>
<comment type="subcellular location">
    <subcellularLocation>
        <location evidence="2">Membrane</location>
    </subcellularLocation>
</comment>
<dbReference type="InterPro" id="IPR003594">
    <property type="entry name" value="HATPase_dom"/>
</dbReference>
<keyword evidence="7 12" id="KW-0418">Kinase</keyword>
<evidence type="ECO:0000256" key="9">
    <source>
        <dbReference type="ARBA" id="ARBA00023136"/>
    </source>
</evidence>
<dbReference type="EC" id="2.7.13.3" evidence="3"/>
<dbReference type="EMBL" id="JAAIJQ010000009">
    <property type="protein sequence ID" value="NEV61191.1"/>
    <property type="molecule type" value="Genomic_DNA"/>
</dbReference>
<dbReference type="SMART" id="SM00388">
    <property type="entry name" value="HisKA"/>
    <property type="match status" value="1"/>
</dbReference>
<evidence type="ECO:0000256" key="6">
    <source>
        <dbReference type="ARBA" id="ARBA00022692"/>
    </source>
</evidence>
<dbReference type="InterPro" id="IPR036097">
    <property type="entry name" value="HisK_dim/P_sf"/>
</dbReference>
<feature type="transmembrane region" description="Helical" evidence="10">
    <location>
        <begin position="133"/>
        <end position="157"/>
    </location>
</feature>
<comment type="catalytic activity">
    <reaction evidence="1">
        <text>ATP + protein L-histidine = ADP + protein N-phospho-L-histidine.</text>
        <dbReference type="EC" id="2.7.13.3"/>
    </reaction>
</comment>
<dbReference type="Gene3D" id="1.10.287.130">
    <property type="match status" value="1"/>
</dbReference>
<evidence type="ECO:0000256" key="10">
    <source>
        <dbReference type="SAM" id="Phobius"/>
    </source>
</evidence>
<feature type="transmembrane region" description="Helical" evidence="10">
    <location>
        <begin position="12"/>
        <end position="33"/>
    </location>
</feature>
<dbReference type="InterPro" id="IPR004358">
    <property type="entry name" value="Sig_transdc_His_kin-like_C"/>
</dbReference>
<dbReference type="CDD" id="cd00082">
    <property type="entry name" value="HisKA"/>
    <property type="match status" value="1"/>
</dbReference>
<keyword evidence="8 10" id="KW-1133">Transmembrane helix</keyword>
<dbReference type="Pfam" id="PF00512">
    <property type="entry name" value="HisKA"/>
    <property type="match status" value="1"/>
</dbReference>
<keyword evidence="6 10" id="KW-0812">Transmembrane</keyword>
<dbReference type="GO" id="GO:0000155">
    <property type="term" value="F:phosphorelay sensor kinase activity"/>
    <property type="evidence" value="ECO:0007669"/>
    <property type="project" value="InterPro"/>
</dbReference>
<keyword evidence="13" id="KW-1185">Reference proteome</keyword>
<dbReference type="GO" id="GO:0005886">
    <property type="term" value="C:plasma membrane"/>
    <property type="evidence" value="ECO:0007669"/>
    <property type="project" value="TreeGrafter"/>
</dbReference>